<dbReference type="GO" id="GO:0051537">
    <property type="term" value="F:2 iron, 2 sulfur cluster binding"/>
    <property type="evidence" value="ECO:0007669"/>
    <property type="project" value="UniProtKB-KW"/>
</dbReference>
<keyword evidence="5" id="KW-0560">Oxidoreductase</keyword>
<evidence type="ECO:0000256" key="7">
    <source>
        <dbReference type="ARBA" id="ARBA00023014"/>
    </source>
</evidence>
<dbReference type="CDD" id="cd06185">
    <property type="entry name" value="PDR_like"/>
    <property type="match status" value="1"/>
</dbReference>
<dbReference type="InterPro" id="IPR017927">
    <property type="entry name" value="FAD-bd_FR_type"/>
</dbReference>
<organism evidence="10 11">
    <name type="scientific">Rhodococcus rhodnii</name>
    <dbReference type="NCBI Taxonomy" id="38312"/>
    <lineage>
        <taxon>Bacteria</taxon>
        <taxon>Bacillati</taxon>
        <taxon>Actinomycetota</taxon>
        <taxon>Actinomycetes</taxon>
        <taxon>Mycobacteriales</taxon>
        <taxon>Nocardiaceae</taxon>
        <taxon>Rhodococcus</taxon>
    </lineage>
</organism>
<feature type="domain" description="2Fe-2S ferredoxin-type" evidence="8">
    <location>
        <begin position="221"/>
        <end position="307"/>
    </location>
</feature>
<comment type="cofactor">
    <cofactor evidence="1">
        <name>FAD</name>
        <dbReference type="ChEBI" id="CHEBI:57692"/>
    </cofactor>
</comment>
<comment type="caution">
    <text evidence="10">The sequence shown here is derived from an EMBL/GenBank/DDBJ whole genome shotgun (WGS) entry which is preliminary data.</text>
</comment>
<dbReference type="PROSITE" id="PS00197">
    <property type="entry name" value="2FE2S_FER_1"/>
    <property type="match status" value="1"/>
</dbReference>
<dbReference type="RefSeq" id="WP_010837452.1">
    <property type="nucleotide sequence ID" value="NZ_QRCM01000001.1"/>
</dbReference>
<dbReference type="Pfam" id="PF00111">
    <property type="entry name" value="Fer2"/>
    <property type="match status" value="1"/>
</dbReference>
<evidence type="ECO:0000256" key="3">
    <source>
        <dbReference type="ARBA" id="ARBA00022714"/>
    </source>
</evidence>
<dbReference type="SUPFAM" id="SSF63380">
    <property type="entry name" value="Riboflavin synthase domain-like"/>
    <property type="match status" value="1"/>
</dbReference>
<name>A0A6P2CDX9_9NOCA</name>
<dbReference type="PANTHER" id="PTHR47354:SF1">
    <property type="entry name" value="CARNITINE MONOOXYGENASE REDUCTASE SUBUNIT"/>
    <property type="match status" value="1"/>
</dbReference>
<keyword evidence="6" id="KW-0408">Iron</keyword>
<dbReference type="Gene3D" id="2.40.30.10">
    <property type="entry name" value="Translation factors"/>
    <property type="match status" value="1"/>
</dbReference>
<proteinExistence type="predicted"/>
<evidence type="ECO:0000259" key="9">
    <source>
        <dbReference type="PROSITE" id="PS51384"/>
    </source>
</evidence>
<dbReference type="InterPro" id="IPR050415">
    <property type="entry name" value="MRET"/>
</dbReference>
<keyword evidence="2" id="KW-0285">Flavoprotein</keyword>
<sequence>MRIPTELQVVAIDDVAVDVRTLEFATTDGTPFPEWEPGAHIALEVGEFRRQYSLIDGSGDRCRIAVLRDPHSRGGSEYLHTRVRVGDRLPLGSLANDFVFAPRPVTFVAGGIGITPILPMIDEALGRGLEVDLHYGGRDRAHMAFLDRITGLTGHPRFAAVVTGDDVDGPIDVAAALAARPDEDPVYCCGPAGLIDAVRGAANGRTVYSELFRADTDTAGAEFFVTIGERGDPIPVAAESTLLDTLRDRGYDLPSSCEEGTCGTCEIPVLRGDIDHRDHVLGESERRAGDTIIPCVSRAPGVLAIEL</sequence>
<keyword evidence="3" id="KW-0001">2Fe-2S</keyword>
<dbReference type="SUPFAM" id="SSF52343">
    <property type="entry name" value="Ferredoxin reductase-like, C-terminal NADP-linked domain"/>
    <property type="match status" value="1"/>
</dbReference>
<dbReference type="InterPro" id="IPR001433">
    <property type="entry name" value="OxRdtase_FAD/NAD-bd"/>
</dbReference>
<feature type="domain" description="FAD-binding FR-type" evidence="9">
    <location>
        <begin position="2"/>
        <end position="101"/>
    </location>
</feature>
<dbReference type="SUPFAM" id="SSF54292">
    <property type="entry name" value="2Fe-2S ferredoxin-like"/>
    <property type="match status" value="1"/>
</dbReference>
<dbReference type="InterPro" id="IPR001041">
    <property type="entry name" value="2Fe-2S_ferredoxin-type"/>
</dbReference>
<dbReference type="PROSITE" id="PS51085">
    <property type="entry name" value="2FE2S_FER_2"/>
    <property type="match status" value="1"/>
</dbReference>
<dbReference type="Gene3D" id="3.40.50.80">
    <property type="entry name" value="Nucleotide-binding domain of ferredoxin-NADP reductase (FNR) module"/>
    <property type="match status" value="1"/>
</dbReference>
<dbReference type="PANTHER" id="PTHR47354">
    <property type="entry name" value="NADH OXIDOREDUCTASE HCR"/>
    <property type="match status" value="1"/>
</dbReference>
<dbReference type="EMBL" id="QRCM01000001">
    <property type="protein sequence ID" value="TXG90150.1"/>
    <property type="molecule type" value="Genomic_DNA"/>
</dbReference>
<evidence type="ECO:0000256" key="5">
    <source>
        <dbReference type="ARBA" id="ARBA00023002"/>
    </source>
</evidence>
<dbReference type="InterPro" id="IPR012675">
    <property type="entry name" value="Beta-grasp_dom_sf"/>
</dbReference>
<evidence type="ECO:0000256" key="4">
    <source>
        <dbReference type="ARBA" id="ARBA00022723"/>
    </source>
</evidence>
<dbReference type="CDD" id="cd00207">
    <property type="entry name" value="fer2"/>
    <property type="match status" value="1"/>
</dbReference>
<dbReference type="AlphaFoldDB" id="A0A6P2CDX9"/>
<dbReference type="PROSITE" id="PS51384">
    <property type="entry name" value="FAD_FR"/>
    <property type="match status" value="1"/>
</dbReference>
<dbReference type="GO" id="GO:0046872">
    <property type="term" value="F:metal ion binding"/>
    <property type="evidence" value="ECO:0007669"/>
    <property type="project" value="UniProtKB-KW"/>
</dbReference>
<dbReference type="Proteomes" id="UP000471120">
    <property type="component" value="Unassembled WGS sequence"/>
</dbReference>
<keyword evidence="7" id="KW-0411">Iron-sulfur</keyword>
<dbReference type="InterPro" id="IPR006058">
    <property type="entry name" value="2Fe2S_fd_BS"/>
</dbReference>
<evidence type="ECO:0000256" key="1">
    <source>
        <dbReference type="ARBA" id="ARBA00001974"/>
    </source>
</evidence>
<gene>
    <name evidence="10" type="ORF">DW322_07860</name>
</gene>
<dbReference type="Gene3D" id="3.10.20.30">
    <property type="match status" value="1"/>
</dbReference>
<dbReference type="InterPro" id="IPR039261">
    <property type="entry name" value="FNR_nucleotide-bd"/>
</dbReference>
<dbReference type="GO" id="GO:0016491">
    <property type="term" value="F:oxidoreductase activity"/>
    <property type="evidence" value="ECO:0007669"/>
    <property type="project" value="UniProtKB-KW"/>
</dbReference>
<protein>
    <submittedName>
        <fullName evidence="10">Oxidoreductase</fullName>
    </submittedName>
</protein>
<dbReference type="InterPro" id="IPR036010">
    <property type="entry name" value="2Fe-2S_ferredoxin-like_sf"/>
</dbReference>
<dbReference type="PRINTS" id="PR00409">
    <property type="entry name" value="PHDIOXRDTASE"/>
</dbReference>
<keyword evidence="4" id="KW-0479">Metal-binding</keyword>
<dbReference type="Pfam" id="PF00175">
    <property type="entry name" value="NAD_binding_1"/>
    <property type="match status" value="1"/>
</dbReference>
<evidence type="ECO:0000256" key="2">
    <source>
        <dbReference type="ARBA" id="ARBA00022630"/>
    </source>
</evidence>
<dbReference type="InterPro" id="IPR017938">
    <property type="entry name" value="Riboflavin_synthase-like_b-brl"/>
</dbReference>
<reference evidence="10 11" key="1">
    <citation type="submission" date="2018-07" db="EMBL/GenBank/DDBJ databases">
        <title>Genome sequence of Rhodococcus rhodnii ATCC 35071 from Rhodnius prolixus.</title>
        <authorList>
            <person name="Patel V."/>
            <person name="Vogel K.J."/>
        </authorList>
    </citation>
    <scope>NUCLEOTIDE SEQUENCE [LARGE SCALE GENOMIC DNA]</scope>
    <source>
        <strain evidence="10 11">ATCC 35071</strain>
    </source>
</reference>
<evidence type="ECO:0000259" key="8">
    <source>
        <dbReference type="PROSITE" id="PS51085"/>
    </source>
</evidence>
<evidence type="ECO:0000313" key="10">
    <source>
        <dbReference type="EMBL" id="TXG90150.1"/>
    </source>
</evidence>
<evidence type="ECO:0000256" key="6">
    <source>
        <dbReference type="ARBA" id="ARBA00023004"/>
    </source>
</evidence>
<evidence type="ECO:0000313" key="11">
    <source>
        <dbReference type="Proteomes" id="UP000471120"/>
    </source>
</evidence>
<accession>A0A6P2CDX9</accession>